<dbReference type="EMBL" id="LJDB01000038">
    <property type="protein sequence ID" value="ONI41425.1"/>
    <property type="molecule type" value="Genomic_DNA"/>
</dbReference>
<evidence type="ECO:0000313" key="2">
    <source>
        <dbReference type="Proteomes" id="UP000188605"/>
    </source>
</evidence>
<protein>
    <submittedName>
        <fullName evidence="1">Uncharacterized protein</fullName>
    </submittedName>
</protein>
<name>A0ACC8XEB6_9FIRM</name>
<proteinExistence type="predicted"/>
<dbReference type="Proteomes" id="UP000188605">
    <property type="component" value="Unassembled WGS sequence"/>
</dbReference>
<accession>A0ACC8XEB6</accession>
<comment type="caution">
    <text evidence="1">The sequence shown here is derived from an EMBL/GenBank/DDBJ whole genome shotgun (WGS) entry which is preliminary data.</text>
</comment>
<reference evidence="1" key="1">
    <citation type="submission" date="2016-08" db="EMBL/GenBank/DDBJ databases">
        <authorList>
            <person name="Ngugi D.K."/>
            <person name="Miyake S."/>
            <person name="Stingl U."/>
        </authorList>
    </citation>
    <scope>NUCLEOTIDE SEQUENCE</scope>
    <source>
        <strain evidence="1">SCG-B11WGA-EpuloA1</strain>
    </source>
</reference>
<gene>
    <name evidence="1" type="ORF">AN396_03655</name>
</gene>
<evidence type="ECO:0000313" key="1">
    <source>
        <dbReference type="EMBL" id="ONI41425.1"/>
    </source>
</evidence>
<organism evidence="1 2">
    <name type="scientific">Candidatus Epulonipiscium fishelsonii</name>
    <dbReference type="NCBI Taxonomy" id="77094"/>
    <lineage>
        <taxon>Bacteria</taxon>
        <taxon>Bacillati</taxon>
        <taxon>Bacillota</taxon>
        <taxon>Clostridia</taxon>
        <taxon>Lachnospirales</taxon>
        <taxon>Lachnospiraceae</taxon>
        <taxon>Candidatus Epulonipiscium</taxon>
    </lineage>
</organism>
<keyword evidence="2" id="KW-1185">Reference proteome</keyword>
<sequence length="131" mass="15181">MIADGNSFTKEDEKYYILDKINTLVRNKVTTLIDELLTGMNTEWKKALRNSNNITPIFKFRIDCIDNIIDSVTKNIHLSIDCFKDDPQNHINADLIKKNDFLVLMLDTITKTIESIESDSTCNVRVKKRTR</sequence>